<dbReference type="KEGG" id="kre:GWK63_04410"/>
<proteinExistence type="predicted"/>
<sequence>MARKVGQGTPGRIDKKITYATWLKMLDRRQAFFHGLLAEHVEDRLHLNHQNPALPVPDHGIGIIEFLLPFHRIRKGDWLLLIPGYLFRPFKPGKNFYFHA</sequence>
<keyword evidence="2" id="KW-1185">Reference proteome</keyword>
<organism evidence="1 2">
    <name type="scientific">Komagataeibacter rhaeticus</name>
    <dbReference type="NCBI Taxonomy" id="215221"/>
    <lineage>
        <taxon>Bacteria</taxon>
        <taxon>Pseudomonadati</taxon>
        <taxon>Pseudomonadota</taxon>
        <taxon>Alphaproteobacteria</taxon>
        <taxon>Acetobacterales</taxon>
        <taxon>Acetobacteraceae</taxon>
        <taxon>Komagataeibacter</taxon>
    </lineage>
</organism>
<accession>A0A858JJX7</accession>
<dbReference type="EMBL" id="CP050139">
    <property type="protein sequence ID" value="QIP34829.1"/>
    <property type="molecule type" value="Genomic_DNA"/>
</dbReference>
<protein>
    <submittedName>
        <fullName evidence="1">Uncharacterized protein</fullName>
    </submittedName>
</protein>
<gene>
    <name evidence="1" type="ORF">GWK63_04410</name>
</gene>
<evidence type="ECO:0000313" key="1">
    <source>
        <dbReference type="EMBL" id="QIP34829.1"/>
    </source>
</evidence>
<dbReference type="AlphaFoldDB" id="A0A858JJX7"/>
<name>A0A858JJX7_9PROT</name>
<evidence type="ECO:0000313" key="2">
    <source>
        <dbReference type="Proteomes" id="UP000502533"/>
    </source>
</evidence>
<reference evidence="1 2" key="1">
    <citation type="submission" date="2020-03" db="EMBL/GenBank/DDBJ databases">
        <title>Isolation of cellulose-producing strains, genome characterization and application of the synthesized cellulose films as an economical and sustainable material for piezoelectric sensor construction.</title>
        <authorList>
            <person name="Mangayil R.K."/>
        </authorList>
    </citation>
    <scope>NUCLEOTIDE SEQUENCE [LARGE SCALE GENOMIC DNA]</scope>
    <source>
        <strain evidence="1 2">ENS 9a1a</strain>
    </source>
</reference>
<dbReference type="GeneID" id="89223760"/>
<dbReference type="Proteomes" id="UP000502533">
    <property type="component" value="Chromosome"/>
</dbReference>
<dbReference type="RefSeq" id="WP_166498131.1">
    <property type="nucleotide sequence ID" value="NZ_CP050139.1"/>
</dbReference>